<keyword evidence="1 3" id="KW-0560">Oxidoreductase</keyword>
<protein>
    <recommendedName>
        <fullName evidence="4">Aldehyde dehydrogenase domain-containing protein</fullName>
    </recommendedName>
</protein>
<dbReference type="InterPro" id="IPR029510">
    <property type="entry name" value="Ald_DH_CS_GLU"/>
</dbReference>
<dbReference type="PROSITE" id="PS00070">
    <property type="entry name" value="ALDEHYDE_DEHYDR_CYS"/>
    <property type="match status" value="1"/>
</dbReference>
<reference evidence="5" key="1">
    <citation type="submission" date="2021-01" db="EMBL/GenBank/DDBJ databases">
        <authorList>
            <person name="Corre E."/>
            <person name="Pelletier E."/>
            <person name="Niang G."/>
            <person name="Scheremetjew M."/>
            <person name="Finn R."/>
            <person name="Kale V."/>
            <person name="Holt S."/>
            <person name="Cochrane G."/>
            <person name="Meng A."/>
            <person name="Brown T."/>
            <person name="Cohen L."/>
        </authorList>
    </citation>
    <scope>NUCLEOTIDE SEQUENCE</scope>
    <source>
        <strain evidence="5">GSBS06</strain>
    </source>
</reference>
<dbReference type="EMBL" id="HBIN01016657">
    <property type="protein sequence ID" value="CAE0442569.1"/>
    <property type="molecule type" value="Transcribed_RNA"/>
</dbReference>
<comment type="similarity">
    <text evidence="3">Belongs to the aldehyde dehydrogenase family.</text>
</comment>
<proteinExistence type="inferred from homology"/>
<dbReference type="Gene3D" id="3.40.605.10">
    <property type="entry name" value="Aldehyde Dehydrogenase, Chain A, domain 1"/>
    <property type="match status" value="1"/>
</dbReference>
<evidence type="ECO:0000313" key="5">
    <source>
        <dbReference type="EMBL" id="CAE0442569.1"/>
    </source>
</evidence>
<evidence type="ECO:0000256" key="1">
    <source>
        <dbReference type="ARBA" id="ARBA00023002"/>
    </source>
</evidence>
<dbReference type="InterPro" id="IPR016163">
    <property type="entry name" value="Ald_DH_C"/>
</dbReference>
<dbReference type="CDD" id="cd07102">
    <property type="entry name" value="ALDH_EDX86601"/>
    <property type="match status" value="1"/>
</dbReference>
<dbReference type="Pfam" id="PF00171">
    <property type="entry name" value="Aldedh"/>
    <property type="match status" value="1"/>
</dbReference>
<feature type="active site" evidence="2">
    <location>
        <position position="280"/>
    </location>
</feature>
<dbReference type="InterPro" id="IPR016160">
    <property type="entry name" value="Ald_DH_CS_CYS"/>
</dbReference>
<dbReference type="InterPro" id="IPR016161">
    <property type="entry name" value="Ald_DH/histidinol_DH"/>
</dbReference>
<gene>
    <name evidence="5" type="ORF">ASTO00021_LOCUS12679</name>
</gene>
<organism evidence="5">
    <name type="scientific">Aplanochytrium stocchinoi</name>
    <dbReference type="NCBI Taxonomy" id="215587"/>
    <lineage>
        <taxon>Eukaryota</taxon>
        <taxon>Sar</taxon>
        <taxon>Stramenopiles</taxon>
        <taxon>Bigyra</taxon>
        <taxon>Labyrinthulomycetes</taxon>
        <taxon>Thraustochytrida</taxon>
        <taxon>Thraustochytriidae</taxon>
        <taxon>Aplanochytrium</taxon>
    </lineage>
</organism>
<feature type="domain" description="Aldehyde dehydrogenase" evidence="4">
    <location>
        <begin position="46"/>
        <end position="505"/>
    </location>
</feature>
<evidence type="ECO:0000256" key="3">
    <source>
        <dbReference type="RuleBase" id="RU003345"/>
    </source>
</evidence>
<dbReference type="GO" id="GO:0016620">
    <property type="term" value="F:oxidoreductase activity, acting on the aldehyde or oxo group of donors, NAD or NADP as acceptor"/>
    <property type="evidence" value="ECO:0007669"/>
    <property type="project" value="InterPro"/>
</dbReference>
<dbReference type="Gene3D" id="3.40.309.10">
    <property type="entry name" value="Aldehyde Dehydrogenase, Chain A, domain 2"/>
    <property type="match status" value="1"/>
</dbReference>
<evidence type="ECO:0000256" key="2">
    <source>
        <dbReference type="PROSITE-ProRule" id="PRU10007"/>
    </source>
</evidence>
<dbReference type="SUPFAM" id="SSF53720">
    <property type="entry name" value="ALDH-like"/>
    <property type="match status" value="1"/>
</dbReference>
<evidence type="ECO:0000259" key="4">
    <source>
        <dbReference type="Pfam" id="PF00171"/>
    </source>
</evidence>
<dbReference type="PROSITE" id="PS00687">
    <property type="entry name" value="ALDEHYDE_DEHYDR_GLU"/>
    <property type="match status" value="1"/>
</dbReference>
<dbReference type="FunFam" id="3.40.309.10:FF:000009">
    <property type="entry name" value="Aldehyde dehydrogenase A"/>
    <property type="match status" value="1"/>
</dbReference>
<dbReference type="InterPro" id="IPR016162">
    <property type="entry name" value="Ald_DH_N"/>
</dbReference>
<dbReference type="PANTHER" id="PTHR11699">
    <property type="entry name" value="ALDEHYDE DEHYDROGENASE-RELATED"/>
    <property type="match status" value="1"/>
</dbReference>
<dbReference type="AlphaFoldDB" id="A0A7S3UZQ4"/>
<name>A0A7S3UZQ4_9STRA</name>
<dbReference type="InterPro" id="IPR015590">
    <property type="entry name" value="Aldehyde_DH_dom"/>
</dbReference>
<accession>A0A7S3UZQ4</accession>
<sequence>MLGVQLRATLTSRSRLFLRNQHVRDSQSLNAATTVVSFRGLSSSSTANKLSVDDPYTGEVFFETPLLSASEVRDLSAKSKSVQREWKTVPLEKRIQVCEGFIRYFKDNETQVATEISKQMGKPLAHAIGEIGGLEERTRALMDLAPKALEDIVLGESPSRTGVFERTIRREPVGTVMTLAPWNYPLLTAVNSVIPAVLAGNAVLLSHGPRAPLCSFQFEKAFEAAGYPGLVLPFHSDFETVQASMRQDIVDFVSFTGSVPTGRQVYETVGSKTFMDTTLELGGNDAGYVAADCDLKAAIDTMVDGSFFNAGQSCCGIERVFVDASVYDEFVSGARELISEYVLGNPMDSATSMGPMARPDAVAGLASLVADAREKGGKILIGGNATSDVNGLGRFFEPTLITECSSEMDVMQEETFGPILAVQKVDSVEEAIKGINDTHYGLTASIFTKDKSLAERMAGDLEVGTVFMNRADYLDPYLPWQGRKDTGKGLSLSQFGFQAFTNLKNLHFKLKTN</sequence>